<reference evidence="1 2" key="1">
    <citation type="journal article" date="2018" name="Front. Plant Sci.">
        <title>Red Clover (Trifolium pratense) and Zigzag Clover (T. medium) - A Picture of Genomic Similarities and Differences.</title>
        <authorList>
            <person name="Dluhosova J."/>
            <person name="Istvanek J."/>
            <person name="Nedelnik J."/>
            <person name="Repkova J."/>
        </authorList>
    </citation>
    <scope>NUCLEOTIDE SEQUENCE [LARGE SCALE GENOMIC DNA]</scope>
    <source>
        <strain evidence="2">cv. 10/8</strain>
        <tissue evidence="1">Leaf</tissue>
    </source>
</reference>
<evidence type="ECO:0000313" key="2">
    <source>
        <dbReference type="Proteomes" id="UP000265520"/>
    </source>
</evidence>
<evidence type="ECO:0000313" key="1">
    <source>
        <dbReference type="EMBL" id="MCI69183.1"/>
    </source>
</evidence>
<name>A0A392U6R3_9FABA</name>
<comment type="caution">
    <text evidence="1">The sequence shown here is derived from an EMBL/GenBank/DDBJ whole genome shotgun (WGS) entry which is preliminary data.</text>
</comment>
<dbReference type="AlphaFoldDB" id="A0A392U6R3"/>
<dbReference type="Proteomes" id="UP000265520">
    <property type="component" value="Unassembled WGS sequence"/>
</dbReference>
<feature type="non-terminal residue" evidence="1">
    <location>
        <position position="70"/>
    </location>
</feature>
<accession>A0A392U6R3</accession>
<keyword evidence="2" id="KW-1185">Reference proteome</keyword>
<protein>
    <submittedName>
        <fullName evidence="1">Uncharacterized protein</fullName>
    </submittedName>
</protein>
<sequence length="70" mass="7708">MNIKTTISAPTESSSMKPVEVPLSGDFLSVSKADVEEVVRNYLQIVKEDIGVKSSKKKRKRASVKKSAKK</sequence>
<proteinExistence type="predicted"/>
<organism evidence="1 2">
    <name type="scientific">Trifolium medium</name>
    <dbReference type="NCBI Taxonomy" id="97028"/>
    <lineage>
        <taxon>Eukaryota</taxon>
        <taxon>Viridiplantae</taxon>
        <taxon>Streptophyta</taxon>
        <taxon>Embryophyta</taxon>
        <taxon>Tracheophyta</taxon>
        <taxon>Spermatophyta</taxon>
        <taxon>Magnoliopsida</taxon>
        <taxon>eudicotyledons</taxon>
        <taxon>Gunneridae</taxon>
        <taxon>Pentapetalae</taxon>
        <taxon>rosids</taxon>
        <taxon>fabids</taxon>
        <taxon>Fabales</taxon>
        <taxon>Fabaceae</taxon>
        <taxon>Papilionoideae</taxon>
        <taxon>50 kb inversion clade</taxon>
        <taxon>NPAAA clade</taxon>
        <taxon>Hologalegina</taxon>
        <taxon>IRL clade</taxon>
        <taxon>Trifolieae</taxon>
        <taxon>Trifolium</taxon>
    </lineage>
</organism>
<dbReference type="EMBL" id="LXQA010750835">
    <property type="protein sequence ID" value="MCI69183.1"/>
    <property type="molecule type" value="Genomic_DNA"/>
</dbReference>